<dbReference type="Pfam" id="PF18807">
    <property type="entry name" value="TTc_toxin_rep"/>
    <property type="match status" value="1"/>
</dbReference>
<protein>
    <submittedName>
        <fullName evidence="1">Insecticidal toxin complex</fullName>
    </submittedName>
</protein>
<organism evidence="1 2">
    <name type="scientific">Pseudomonas chlororaphis</name>
    <dbReference type="NCBI Taxonomy" id="587753"/>
    <lineage>
        <taxon>Bacteria</taxon>
        <taxon>Pseudomonadati</taxon>
        <taxon>Pseudomonadota</taxon>
        <taxon>Gammaproteobacteria</taxon>
        <taxon>Pseudomonadales</taxon>
        <taxon>Pseudomonadaceae</taxon>
        <taxon>Pseudomonas</taxon>
    </lineage>
</organism>
<dbReference type="PANTHER" id="PTHR32305">
    <property type="match status" value="1"/>
</dbReference>
<dbReference type="PANTHER" id="PTHR32305:SF15">
    <property type="entry name" value="PROTEIN RHSA-RELATED"/>
    <property type="match status" value="1"/>
</dbReference>
<name>A0A3G7TPM8_9PSED</name>
<evidence type="ECO:0000313" key="2">
    <source>
        <dbReference type="Proteomes" id="UP000268048"/>
    </source>
</evidence>
<dbReference type="InterPro" id="IPR041508">
    <property type="entry name" value="TcC-like_repeat"/>
</dbReference>
<reference evidence="1 2" key="1">
    <citation type="submission" date="2018-03" db="EMBL/GenBank/DDBJ databases">
        <title>Diversity of phytobeneficial traits revealed by whole-genome analysis of worldwide-isolated phenazine-producing Pseudomonas spp.</title>
        <authorList>
            <person name="Biessy A."/>
            <person name="Novinscak A."/>
            <person name="Blom J."/>
            <person name="Leger G."/>
            <person name="Thomashow L.S."/>
            <person name="Cazorla F.M."/>
            <person name="Josic D."/>
            <person name="Filion M."/>
        </authorList>
    </citation>
    <scope>NUCLEOTIDE SEQUENCE [LARGE SCALE GENOMIC DNA]</scope>
    <source>
        <strain evidence="1 2">B25</strain>
    </source>
</reference>
<dbReference type="InterPro" id="IPR022385">
    <property type="entry name" value="Rhs_assc_core"/>
</dbReference>
<proteinExistence type="predicted"/>
<dbReference type="Proteomes" id="UP000268048">
    <property type="component" value="Chromosome"/>
</dbReference>
<gene>
    <name evidence="1" type="ORF">C4K04_3402</name>
</gene>
<dbReference type="RefSeq" id="WP_124320888.1">
    <property type="nucleotide sequence ID" value="NZ_CP027753.1"/>
</dbReference>
<dbReference type="InterPro" id="IPR050708">
    <property type="entry name" value="T6SS_VgrG/RHS"/>
</dbReference>
<dbReference type="EMBL" id="CP027753">
    <property type="protein sequence ID" value="AZE49074.1"/>
    <property type="molecule type" value="Genomic_DNA"/>
</dbReference>
<accession>A0A3G7TPM8</accession>
<sequence length="932" mass="103472">MTTIADASTAQRCQGTPTLSVVDNRGLAVRSVQYNRTTAENPLDELITQQTYSELGHLTTSIDPRLLAEQQLDPSVPPNFLYLTSLSGRELQVHSQDAGDRLALYDVEGGVVWQQDSRDQQLSRTFDTLHRLTSISEVSEGVSRVSERLIYADATASSEANQRGQLLQSYSPAGLTLTPSYSITGQPLSSQQQFLRDDILHSDWLGAESDWWEALTPDTYLTRWAYDALGQQVQLTDAQNNQQRQRFNIAGQLAASELLLAGQTTPKAVLQAIDYSAAGQVLHEEAGNGVVTDYVYEPQTQRLSSLTTTRPAQSGRAIQLQALTYQYDPIGNLLAINDAAKAIRYTRNQRVVPGNQYTYDALYQLCQACGRENANAGQQTQALPPAIVPLWQEAGELTNYTRTYTYDRANNLTAIQHVGLHPYTQQMLVASTSNRAVQQTLGLTPQDVDGFFDACGNLQQLTAGQPLTWDSRNQLLRTTQVLRSGSDDDCEVYWYDGAGQRATKLGTTLTSGTTRTQRVRYLPGLELRQTEQTPNEGGSMSVTERLQVIQFDAAGRLALRVLHWEQGQPESIDNDQYRYSLDDQLGSSLLEVDQQADILTWEEYFPFGGTAVWSARNESETQYKFVRYSGKERDATGLYYYGFRYYAPWLSRWLNPDPAGTIDGLNLFGMVGNNPTTFKDDSGNQKTGYIFSPFSNEDAVKMVIGDNAQRRLRGKMTRTIIFENQFREAEFLQNLEKLKADISSPINNAIFISGLLKRYGNNPDPTFDAIAEAVNDIRTYSIDSENNILPQLGPDTKLYIEGHGSAGSDTISADRCADGDRIAIYDVGGILSEGGLPKDYQDIRVLWCQSADTIQEAASGGGQLNVKKSASAQKFADILGELGFSNVEVTGYKGIGYYSGYTKDNHMRQRLPGDSIDTRRKDAKQIFKANLP</sequence>
<dbReference type="NCBIfam" id="TIGR03696">
    <property type="entry name" value="Rhs_assc_core"/>
    <property type="match status" value="1"/>
</dbReference>
<dbReference type="Gene3D" id="2.180.10.10">
    <property type="entry name" value="RHS repeat-associated core"/>
    <property type="match status" value="1"/>
</dbReference>
<dbReference type="AlphaFoldDB" id="A0A3G7TPM8"/>
<evidence type="ECO:0000313" key="1">
    <source>
        <dbReference type="EMBL" id="AZE49074.1"/>
    </source>
</evidence>